<keyword evidence="6" id="KW-1278">Translocase</keyword>
<comment type="caution">
    <text evidence="10">The sequence shown here is derived from an EMBL/GenBank/DDBJ whole genome shotgun (WGS) entry which is preliminary data.</text>
</comment>
<dbReference type="EC" id="7.1.3.1" evidence="2"/>
<comment type="subcellular location">
    <subcellularLocation>
        <location evidence="1">Endomembrane system</location>
        <topology evidence="1">Multi-pass membrane protein</topology>
    </subcellularLocation>
</comment>
<evidence type="ECO:0000256" key="5">
    <source>
        <dbReference type="ARBA" id="ARBA00022842"/>
    </source>
</evidence>
<dbReference type="Proteomes" id="UP001151760">
    <property type="component" value="Unassembled WGS sequence"/>
</dbReference>
<dbReference type="Pfam" id="PF03030">
    <property type="entry name" value="H_PPase"/>
    <property type="match status" value="1"/>
</dbReference>
<organism evidence="10 11">
    <name type="scientific">Tanacetum coccineum</name>
    <dbReference type="NCBI Taxonomy" id="301880"/>
    <lineage>
        <taxon>Eukaryota</taxon>
        <taxon>Viridiplantae</taxon>
        <taxon>Streptophyta</taxon>
        <taxon>Embryophyta</taxon>
        <taxon>Tracheophyta</taxon>
        <taxon>Spermatophyta</taxon>
        <taxon>Magnoliopsida</taxon>
        <taxon>eudicotyledons</taxon>
        <taxon>Gunneridae</taxon>
        <taxon>Pentapetalae</taxon>
        <taxon>asterids</taxon>
        <taxon>campanulids</taxon>
        <taxon>Asterales</taxon>
        <taxon>Asteraceae</taxon>
        <taxon>Asteroideae</taxon>
        <taxon>Anthemideae</taxon>
        <taxon>Anthemidinae</taxon>
        <taxon>Tanacetum</taxon>
    </lineage>
</organism>
<dbReference type="InterPro" id="IPR004131">
    <property type="entry name" value="PPase-energised_H-pump"/>
</dbReference>
<keyword evidence="9" id="KW-0472">Membrane</keyword>
<keyword evidence="11" id="KW-1185">Reference proteome</keyword>
<evidence type="ECO:0000256" key="7">
    <source>
        <dbReference type="ARBA" id="ARBA00022989"/>
    </source>
</evidence>
<accession>A0ABQ5HPG0</accession>
<keyword evidence="5" id="KW-0460">Magnesium</keyword>
<evidence type="ECO:0000256" key="1">
    <source>
        <dbReference type="ARBA" id="ARBA00004127"/>
    </source>
</evidence>
<keyword evidence="4" id="KW-0812">Transmembrane</keyword>
<name>A0ABQ5HPG0_9ASTR</name>
<reference evidence="10" key="1">
    <citation type="journal article" date="2022" name="Int. J. Mol. Sci.">
        <title>Draft Genome of Tanacetum Coccineum: Genomic Comparison of Closely Related Tanacetum-Family Plants.</title>
        <authorList>
            <person name="Yamashiro T."/>
            <person name="Shiraishi A."/>
            <person name="Nakayama K."/>
            <person name="Satake H."/>
        </authorList>
    </citation>
    <scope>NUCLEOTIDE SEQUENCE</scope>
</reference>
<evidence type="ECO:0000256" key="3">
    <source>
        <dbReference type="ARBA" id="ARBA00022448"/>
    </source>
</evidence>
<evidence type="ECO:0000256" key="8">
    <source>
        <dbReference type="ARBA" id="ARBA00023065"/>
    </source>
</evidence>
<keyword evidence="8" id="KW-0406">Ion transport</keyword>
<reference evidence="10" key="2">
    <citation type="submission" date="2022-01" db="EMBL/GenBank/DDBJ databases">
        <authorList>
            <person name="Yamashiro T."/>
            <person name="Shiraishi A."/>
            <person name="Satake H."/>
            <person name="Nakayama K."/>
        </authorList>
    </citation>
    <scope>NUCLEOTIDE SEQUENCE</scope>
</reference>
<dbReference type="EMBL" id="BQNB010019810">
    <property type="protein sequence ID" value="GJT89294.1"/>
    <property type="molecule type" value="Genomic_DNA"/>
</dbReference>
<sequence>MALFGRVGGGIYTKAADVGADLVGKIDSVECSHQTSYFLSFEVLEYHLLLTPVCHSLILSLAVLFCCEMPQLSSTSEFLLKIPEVAIPKKPLLEIVPP</sequence>
<keyword evidence="3" id="KW-0813">Transport</keyword>
<proteinExistence type="predicted"/>
<evidence type="ECO:0000256" key="4">
    <source>
        <dbReference type="ARBA" id="ARBA00022692"/>
    </source>
</evidence>
<evidence type="ECO:0000313" key="10">
    <source>
        <dbReference type="EMBL" id="GJT89294.1"/>
    </source>
</evidence>
<gene>
    <name evidence="10" type="ORF">Tco_1071011</name>
</gene>
<protein>
    <recommendedName>
        <fullName evidence="2">H(+)-exporting diphosphatase</fullName>
        <ecNumber evidence="2">7.1.3.1</ecNumber>
    </recommendedName>
</protein>
<keyword evidence="7" id="KW-1133">Transmembrane helix</keyword>
<evidence type="ECO:0000256" key="9">
    <source>
        <dbReference type="ARBA" id="ARBA00023136"/>
    </source>
</evidence>
<evidence type="ECO:0000313" key="11">
    <source>
        <dbReference type="Proteomes" id="UP001151760"/>
    </source>
</evidence>
<evidence type="ECO:0000256" key="2">
    <source>
        <dbReference type="ARBA" id="ARBA00013242"/>
    </source>
</evidence>
<evidence type="ECO:0000256" key="6">
    <source>
        <dbReference type="ARBA" id="ARBA00022967"/>
    </source>
</evidence>